<proteinExistence type="inferred from homology"/>
<evidence type="ECO:0000256" key="3">
    <source>
        <dbReference type="ARBA" id="ARBA00048782"/>
    </source>
</evidence>
<feature type="active site" evidence="4">
    <location>
        <position position="75"/>
    </location>
</feature>
<feature type="transmembrane region" description="Helical" evidence="5">
    <location>
        <begin position="34"/>
        <end position="51"/>
    </location>
</feature>
<keyword evidence="5" id="KW-0472">Membrane</keyword>
<dbReference type="Proteomes" id="UP001566331">
    <property type="component" value="Unassembled WGS sequence"/>
</dbReference>
<name>A0ABV4HVI5_9GAMM</name>
<dbReference type="GO" id="GO:0008113">
    <property type="term" value="F:peptide-methionine (S)-S-oxide reductase activity"/>
    <property type="evidence" value="ECO:0007669"/>
    <property type="project" value="UniProtKB-EC"/>
</dbReference>
<evidence type="ECO:0000256" key="2">
    <source>
        <dbReference type="ARBA" id="ARBA00047806"/>
    </source>
</evidence>
<comment type="function">
    <text evidence="4">Has an important function as a repair enzyme for proteins that have been inactivated by oxidation. Catalyzes the reversible oxidation-reduction of methionine sulfoxide in proteins to methionine.</text>
</comment>
<dbReference type="SUPFAM" id="SSF55068">
    <property type="entry name" value="Peptide methionine sulfoxide reductase"/>
    <property type="match status" value="1"/>
</dbReference>
<keyword evidence="1 4" id="KW-0560">Oxidoreductase</keyword>
<evidence type="ECO:0000256" key="1">
    <source>
        <dbReference type="ARBA" id="ARBA00023002"/>
    </source>
</evidence>
<evidence type="ECO:0000259" key="6">
    <source>
        <dbReference type="Pfam" id="PF01625"/>
    </source>
</evidence>
<keyword evidence="5" id="KW-0812">Transmembrane</keyword>
<dbReference type="InterPro" id="IPR036509">
    <property type="entry name" value="Met_Sox_Rdtase_MsrA_sf"/>
</dbReference>
<dbReference type="EC" id="1.8.4.11" evidence="4"/>
<comment type="catalytic activity">
    <reaction evidence="3 4">
        <text>[thioredoxin]-disulfide + L-methionine + H2O = L-methionine (S)-S-oxide + [thioredoxin]-dithiol</text>
        <dbReference type="Rhea" id="RHEA:19993"/>
        <dbReference type="Rhea" id="RHEA-COMP:10698"/>
        <dbReference type="Rhea" id="RHEA-COMP:10700"/>
        <dbReference type="ChEBI" id="CHEBI:15377"/>
        <dbReference type="ChEBI" id="CHEBI:29950"/>
        <dbReference type="ChEBI" id="CHEBI:50058"/>
        <dbReference type="ChEBI" id="CHEBI:57844"/>
        <dbReference type="ChEBI" id="CHEBI:58772"/>
        <dbReference type="EC" id="1.8.4.11"/>
    </reaction>
</comment>
<feature type="domain" description="Peptide methionine sulphoxide reductase MsrA" evidence="6">
    <location>
        <begin position="69"/>
        <end position="219"/>
    </location>
</feature>
<dbReference type="Pfam" id="PF01625">
    <property type="entry name" value="PMSR"/>
    <property type="match status" value="1"/>
</dbReference>
<evidence type="ECO:0000256" key="5">
    <source>
        <dbReference type="SAM" id="Phobius"/>
    </source>
</evidence>
<protein>
    <recommendedName>
        <fullName evidence="4">Peptide methionine sulfoxide reductase MsrA</fullName>
        <shortName evidence="4">Protein-methionine-S-oxide reductase</shortName>
        <ecNumber evidence="4">1.8.4.11</ecNumber>
    </recommendedName>
    <alternativeName>
        <fullName evidence="4">Peptide-methionine (S)-S-oxide reductase</fullName>
        <shortName evidence="4">Peptide Met(O) reductase</shortName>
    </alternativeName>
</protein>
<dbReference type="HAMAP" id="MF_01401">
    <property type="entry name" value="MsrA"/>
    <property type="match status" value="1"/>
</dbReference>
<accession>A0ABV4HVI5</accession>
<dbReference type="EMBL" id="JBFWIC010000022">
    <property type="protein sequence ID" value="MEZ0475806.1"/>
    <property type="molecule type" value="Genomic_DNA"/>
</dbReference>
<dbReference type="InterPro" id="IPR002569">
    <property type="entry name" value="Met_Sox_Rdtase_MsrA_dom"/>
</dbReference>
<gene>
    <name evidence="4 7" type="primary">msrA</name>
    <name evidence="7" type="ORF">AB6713_14465</name>
</gene>
<comment type="catalytic activity">
    <reaction evidence="2 4">
        <text>L-methionyl-[protein] + [thioredoxin]-disulfide + H2O = L-methionyl-(S)-S-oxide-[protein] + [thioredoxin]-dithiol</text>
        <dbReference type="Rhea" id="RHEA:14217"/>
        <dbReference type="Rhea" id="RHEA-COMP:10698"/>
        <dbReference type="Rhea" id="RHEA-COMP:10700"/>
        <dbReference type="Rhea" id="RHEA-COMP:12313"/>
        <dbReference type="Rhea" id="RHEA-COMP:12315"/>
        <dbReference type="ChEBI" id="CHEBI:15377"/>
        <dbReference type="ChEBI" id="CHEBI:16044"/>
        <dbReference type="ChEBI" id="CHEBI:29950"/>
        <dbReference type="ChEBI" id="CHEBI:44120"/>
        <dbReference type="ChEBI" id="CHEBI:50058"/>
        <dbReference type="EC" id="1.8.4.11"/>
    </reaction>
</comment>
<comment type="caution">
    <text evidence="7">The sequence shown here is derived from an EMBL/GenBank/DDBJ whole genome shotgun (WGS) entry which is preliminary data.</text>
</comment>
<dbReference type="PANTHER" id="PTHR43774">
    <property type="entry name" value="PEPTIDE METHIONINE SULFOXIDE REDUCTASE"/>
    <property type="match status" value="1"/>
</dbReference>
<evidence type="ECO:0000256" key="4">
    <source>
        <dbReference type="HAMAP-Rule" id="MF_01401"/>
    </source>
</evidence>
<evidence type="ECO:0000313" key="8">
    <source>
        <dbReference type="Proteomes" id="UP001566331"/>
    </source>
</evidence>
<dbReference type="NCBIfam" id="TIGR00401">
    <property type="entry name" value="msrA"/>
    <property type="match status" value="1"/>
</dbReference>
<keyword evidence="8" id="KW-1185">Reference proteome</keyword>
<evidence type="ECO:0000313" key="7">
    <source>
        <dbReference type="EMBL" id="MEZ0475806.1"/>
    </source>
</evidence>
<sequence length="240" mass="26677">MQQRRGARVRTEGPTAARLEELTMTFLRHRRSRAIAAIGGLLMLAAIGVGAQTGTAQPAAKPSAQTAVAIFAGGCFWCMEPPFDKLPGVKSTTSGYVGGHVANPTYEQVSAGRTGHAEAVLVRYDPALVSYSKLLEVFWRNIDPLAVDRQFCDVGDQYRSAIFTLGAEQQRLAEASKRNLEASGRFKQPIATQIVPASEFYPAEEYHQDYYRRNPIRYKFYRYNCGRDQRLEQLWGAAGH</sequence>
<dbReference type="PANTHER" id="PTHR43774:SF1">
    <property type="entry name" value="PEPTIDE METHIONINE SULFOXIDE REDUCTASE MSRA 2"/>
    <property type="match status" value="1"/>
</dbReference>
<organism evidence="7 8">
    <name type="scientific">Luteimonas salinilitoris</name>
    <dbReference type="NCBI Taxonomy" id="3237697"/>
    <lineage>
        <taxon>Bacteria</taxon>
        <taxon>Pseudomonadati</taxon>
        <taxon>Pseudomonadota</taxon>
        <taxon>Gammaproteobacteria</taxon>
        <taxon>Lysobacterales</taxon>
        <taxon>Lysobacteraceae</taxon>
        <taxon>Luteimonas</taxon>
    </lineage>
</organism>
<dbReference type="Gene3D" id="3.30.1060.10">
    <property type="entry name" value="Peptide methionine sulphoxide reductase MsrA"/>
    <property type="match status" value="1"/>
</dbReference>
<dbReference type="RefSeq" id="WP_370565342.1">
    <property type="nucleotide sequence ID" value="NZ_JBFWIB010000015.1"/>
</dbReference>
<reference evidence="7 8" key="1">
    <citation type="submission" date="2024-07" db="EMBL/GenBank/DDBJ databases">
        <title>Luteimonas salilacus sp. nov., isolated from the shore soil of Salt Lake in Tibet of China.</title>
        <authorList>
            <person name="Zhang X."/>
            <person name="Li A."/>
        </authorList>
    </citation>
    <scope>NUCLEOTIDE SEQUENCE [LARGE SCALE GENOMIC DNA]</scope>
    <source>
        <strain evidence="7 8">B3-2-R+30</strain>
    </source>
</reference>
<keyword evidence="5" id="KW-1133">Transmembrane helix</keyword>
<comment type="similarity">
    <text evidence="4">Belongs to the MsrA Met sulfoxide reductase family.</text>
</comment>